<dbReference type="Proteomes" id="UP000288859">
    <property type="component" value="Unassembled WGS sequence"/>
</dbReference>
<comment type="caution">
    <text evidence="2">The sequence shown here is derived from an EMBL/GenBank/DDBJ whole genome shotgun (WGS) entry which is preliminary data.</text>
</comment>
<organism evidence="2 3">
    <name type="scientific">Exophiala mesophila</name>
    <name type="common">Black yeast-like fungus</name>
    <dbReference type="NCBI Taxonomy" id="212818"/>
    <lineage>
        <taxon>Eukaryota</taxon>
        <taxon>Fungi</taxon>
        <taxon>Dikarya</taxon>
        <taxon>Ascomycota</taxon>
        <taxon>Pezizomycotina</taxon>
        <taxon>Eurotiomycetes</taxon>
        <taxon>Chaetothyriomycetidae</taxon>
        <taxon>Chaetothyriales</taxon>
        <taxon>Herpotrichiellaceae</taxon>
        <taxon>Exophiala</taxon>
    </lineage>
</organism>
<dbReference type="AlphaFoldDB" id="A0A438NK55"/>
<evidence type="ECO:0000313" key="2">
    <source>
        <dbReference type="EMBL" id="RVX76104.1"/>
    </source>
</evidence>
<dbReference type="EMBL" id="NAJM01000001">
    <property type="protein sequence ID" value="RVX76104.1"/>
    <property type="molecule type" value="Genomic_DNA"/>
</dbReference>
<proteinExistence type="predicted"/>
<protein>
    <submittedName>
        <fullName evidence="2">Uncharacterized protein</fullName>
    </submittedName>
</protein>
<evidence type="ECO:0000256" key="1">
    <source>
        <dbReference type="SAM" id="MobiDB-lite"/>
    </source>
</evidence>
<gene>
    <name evidence="2" type="ORF">B0A52_00461</name>
</gene>
<dbReference type="OrthoDB" id="4118423at2759"/>
<name>A0A438NK55_EXOME</name>
<feature type="compositionally biased region" description="Low complexity" evidence="1">
    <location>
        <begin position="169"/>
        <end position="183"/>
    </location>
</feature>
<evidence type="ECO:0000313" key="3">
    <source>
        <dbReference type="Proteomes" id="UP000288859"/>
    </source>
</evidence>
<feature type="region of interest" description="Disordered" evidence="1">
    <location>
        <begin position="168"/>
        <end position="193"/>
    </location>
</feature>
<accession>A0A438NK55</accession>
<sequence>MLLMSSTQLDGKTSGQMSSVTTALKLEAINHVRGGKEAAAEYQHHRYAGATLLAQAREWRLSEKSSFYRTVLALVTIGLVKRRCHIPVRGLAMASLPPLTHATVISEYGERLEDPTRPRTNPDPRLYSPVYDGRIDPKEEDPFPHVQSPHLRDLLEQMSAIVKIKIEQSDTTTTMQTPSQTQPRPHPNSCSSDPILFQKLCQNILTIPSPSQRTTPLPNDHVYETFGKHLDRREPQ</sequence>
<reference evidence="2 3" key="1">
    <citation type="submission" date="2017-03" db="EMBL/GenBank/DDBJ databases">
        <title>Genomes of endolithic fungi from Antarctica.</title>
        <authorList>
            <person name="Coleine C."/>
            <person name="Masonjones S."/>
            <person name="Stajich J.E."/>
        </authorList>
    </citation>
    <scope>NUCLEOTIDE SEQUENCE [LARGE SCALE GENOMIC DNA]</scope>
    <source>
        <strain evidence="2 3">CCFEE 6314</strain>
    </source>
</reference>
<dbReference type="VEuPathDB" id="FungiDB:PV10_01557"/>